<evidence type="ECO:0000256" key="3">
    <source>
        <dbReference type="ARBA" id="ARBA00023186"/>
    </source>
</evidence>
<feature type="domain" description="J" evidence="4">
    <location>
        <begin position="3"/>
        <end position="64"/>
    </location>
</feature>
<evidence type="ECO:0000256" key="2">
    <source>
        <dbReference type="ARBA" id="ARBA00022490"/>
    </source>
</evidence>
<dbReference type="PROSITE" id="PS00636">
    <property type="entry name" value="DNAJ_1"/>
    <property type="match status" value="1"/>
</dbReference>
<gene>
    <name evidence="5" type="ORF">ABK249_11830</name>
</gene>
<evidence type="ECO:0000259" key="4">
    <source>
        <dbReference type="PROSITE" id="PS50076"/>
    </source>
</evidence>
<dbReference type="Gene3D" id="1.10.287.110">
    <property type="entry name" value="DnaJ domain"/>
    <property type="match status" value="1"/>
</dbReference>
<evidence type="ECO:0000313" key="6">
    <source>
        <dbReference type="Proteomes" id="UP001496627"/>
    </source>
</evidence>
<dbReference type="InterPro" id="IPR018253">
    <property type="entry name" value="DnaJ_domain_CS"/>
</dbReference>
<dbReference type="InterPro" id="IPR052094">
    <property type="entry name" value="Pre-mRNA-splicing_ERAD"/>
</dbReference>
<dbReference type="SMART" id="SM00271">
    <property type="entry name" value="DnaJ"/>
    <property type="match status" value="1"/>
</dbReference>
<reference evidence="5 6" key="1">
    <citation type="submission" date="2024-05" db="EMBL/GenBank/DDBJ databases">
        <title>Neorhizobium sp. Rsf11, a plant growth promoting and heavy metal resistant PAH-degrader.</title>
        <authorList>
            <person name="Golubev S.N."/>
            <person name="Muratova A.Y."/>
            <person name="Markelova M.I."/>
        </authorList>
    </citation>
    <scope>NUCLEOTIDE SEQUENCE [LARGE SCALE GENOMIC DNA]</scope>
    <source>
        <strain evidence="5 6">Rsf11</strain>
    </source>
</reference>
<dbReference type="PROSITE" id="PS50076">
    <property type="entry name" value="DNAJ_2"/>
    <property type="match status" value="1"/>
</dbReference>
<dbReference type="RefSeq" id="WP_037146913.1">
    <property type="nucleotide sequence ID" value="NZ_JBEAAL010000007.1"/>
</dbReference>
<keyword evidence="2" id="KW-0963">Cytoplasm</keyword>
<dbReference type="Pfam" id="PF00226">
    <property type="entry name" value="DnaJ"/>
    <property type="match status" value="1"/>
</dbReference>
<keyword evidence="3" id="KW-0143">Chaperone</keyword>
<dbReference type="Proteomes" id="UP001496627">
    <property type="component" value="Unassembled WGS sequence"/>
</dbReference>
<dbReference type="PRINTS" id="PR00625">
    <property type="entry name" value="JDOMAIN"/>
</dbReference>
<dbReference type="InterPro" id="IPR001623">
    <property type="entry name" value="DnaJ_domain"/>
</dbReference>
<dbReference type="SUPFAM" id="SSF46565">
    <property type="entry name" value="Chaperone J-domain"/>
    <property type="match status" value="1"/>
</dbReference>
<dbReference type="PANTHER" id="PTHR44313:SF1">
    <property type="entry name" value="DNAJ HOMOLOG SUBFAMILY C MEMBER 17"/>
    <property type="match status" value="1"/>
</dbReference>
<name>A0ABV0M188_9HYPH</name>
<accession>A0ABV0M188</accession>
<dbReference type="CDD" id="cd06257">
    <property type="entry name" value="DnaJ"/>
    <property type="match status" value="1"/>
</dbReference>
<proteinExistence type="predicted"/>
<evidence type="ECO:0000256" key="1">
    <source>
        <dbReference type="ARBA" id="ARBA00004496"/>
    </source>
</evidence>
<comment type="caution">
    <text evidence="5">The sequence shown here is derived from an EMBL/GenBank/DDBJ whole genome shotgun (WGS) entry which is preliminary data.</text>
</comment>
<sequence>MIDPYEMLGISREADGATIKSAYRKRAKTAHPDAGGDVDLFSRLTTSYELLCDPVRRKVYDDTGFDPELADTKDLQGLVILETLINEVILDEREPGSFDPVAAMRRKLTDKIVNARIHILEMERHRARIRNHIDRIGRKPETDVLGRMLRSRCETIGEAIGRAENEIENIEKAYGMLDGYSYEIDAVAEIKSAAE</sequence>
<dbReference type="PANTHER" id="PTHR44313">
    <property type="entry name" value="DNAJ HOMOLOG SUBFAMILY C MEMBER 17"/>
    <property type="match status" value="1"/>
</dbReference>
<dbReference type="EMBL" id="JBEAAL010000007">
    <property type="protein sequence ID" value="MEQ1405623.1"/>
    <property type="molecule type" value="Genomic_DNA"/>
</dbReference>
<protein>
    <submittedName>
        <fullName evidence="5">J domain-containing protein</fullName>
    </submittedName>
</protein>
<comment type="subcellular location">
    <subcellularLocation>
        <location evidence="1">Cytoplasm</location>
    </subcellularLocation>
</comment>
<organism evidence="5 6">
    <name type="scientific">Neorhizobium phenanthreniclasticum</name>
    <dbReference type="NCBI Taxonomy" id="3157917"/>
    <lineage>
        <taxon>Bacteria</taxon>
        <taxon>Pseudomonadati</taxon>
        <taxon>Pseudomonadota</taxon>
        <taxon>Alphaproteobacteria</taxon>
        <taxon>Hyphomicrobiales</taxon>
        <taxon>Rhizobiaceae</taxon>
        <taxon>Rhizobium/Agrobacterium group</taxon>
        <taxon>Neorhizobium</taxon>
    </lineage>
</organism>
<dbReference type="InterPro" id="IPR036869">
    <property type="entry name" value="J_dom_sf"/>
</dbReference>
<evidence type="ECO:0000313" key="5">
    <source>
        <dbReference type="EMBL" id="MEQ1405623.1"/>
    </source>
</evidence>
<keyword evidence="6" id="KW-1185">Reference proteome</keyword>